<evidence type="ECO:0000313" key="3">
    <source>
        <dbReference type="Proteomes" id="UP000734854"/>
    </source>
</evidence>
<dbReference type="AlphaFoldDB" id="A0A8J5KAV8"/>
<protein>
    <submittedName>
        <fullName evidence="2">Uncharacterized protein</fullName>
    </submittedName>
</protein>
<evidence type="ECO:0000313" key="2">
    <source>
        <dbReference type="EMBL" id="KAG6481950.1"/>
    </source>
</evidence>
<proteinExistence type="predicted"/>
<gene>
    <name evidence="2" type="ORF">ZIOFF_058574</name>
</gene>
<reference evidence="2 3" key="1">
    <citation type="submission" date="2020-08" db="EMBL/GenBank/DDBJ databases">
        <title>Plant Genome Project.</title>
        <authorList>
            <person name="Zhang R.-G."/>
        </authorList>
    </citation>
    <scope>NUCLEOTIDE SEQUENCE [LARGE SCALE GENOMIC DNA]</scope>
    <source>
        <tissue evidence="2">Rhizome</tissue>
    </source>
</reference>
<dbReference type="InterPro" id="IPR040361">
    <property type="entry name" value="TPD1"/>
</dbReference>
<dbReference type="GO" id="GO:0001709">
    <property type="term" value="P:cell fate determination"/>
    <property type="evidence" value="ECO:0007669"/>
    <property type="project" value="TreeGrafter"/>
</dbReference>
<keyword evidence="1" id="KW-0732">Signal</keyword>
<sequence length="76" mass="8860">MEVVLRCYGLSSVEPVNRRAIRPVDEERCVIGEGRAISRGTPVRFRYAWMTLQDFPLQNCNKNRVGELESKLWICF</sequence>
<name>A0A8J5KAV8_ZINOF</name>
<dbReference type="PANTHER" id="PTHR33184:SF72">
    <property type="entry name" value="BETA-1,3-N-ACETYLGLUCOSAMINYLTRANSFERASE FAMILY PROTEIN"/>
    <property type="match status" value="1"/>
</dbReference>
<dbReference type="PANTHER" id="PTHR33184">
    <property type="entry name" value="PROTEIN TAPETUM DETERMINANT 1-LIKE-RELATED"/>
    <property type="match status" value="1"/>
</dbReference>
<comment type="caution">
    <text evidence="2">The sequence shown here is derived from an EMBL/GenBank/DDBJ whole genome shotgun (WGS) entry which is preliminary data.</text>
</comment>
<dbReference type="Pfam" id="PF24068">
    <property type="entry name" value="TPD1_C"/>
    <property type="match status" value="1"/>
</dbReference>
<organism evidence="2 3">
    <name type="scientific">Zingiber officinale</name>
    <name type="common">Ginger</name>
    <name type="synonym">Amomum zingiber</name>
    <dbReference type="NCBI Taxonomy" id="94328"/>
    <lineage>
        <taxon>Eukaryota</taxon>
        <taxon>Viridiplantae</taxon>
        <taxon>Streptophyta</taxon>
        <taxon>Embryophyta</taxon>
        <taxon>Tracheophyta</taxon>
        <taxon>Spermatophyta</taxon>
        <taxon>Magnoliopsida</taxon>
        <taxon>Liliopsida</taxon>
        <taxon>Zingiberales</taxon>
        <taxon>Zingiberaceae</taxon>
        <taxon>Zingiber</taxon>
    </lineage>
</organism>
<keyword evidence="3" id="KW-1185">Reference proteome</keyword>
<dbReference type="Proteomes" id="UP000734854">
    <property type="component" value="Unassembled WGS sequence"/>
</dbReference>
<accession>A0A8J5KAV8</accession>
<evidence type="ECO:0000256" key="1">
    <source>
        <dbReference type="ARBA" id="ARBA00022729"/>
    </source>
</evidence>
<dbReference type="EMBL" id="JACMSC010000016">
    <property type="protein sequence ID" value="KAG6481950.1"/>
    <property type="molecule type" value="Genomic_DNA"/>
</dbReference>